<dbReference type="Pfam" id="PF13193">
    <property type="entry name" value="AMP-binding_C"/>
    <property type="match status" value="1"/>
</dbReference>
<dbReference type="Pfam" id="PF00501">
    <property type="entry name" value="AMP-binding"/>
    <property type="match status" value="1"/>
</dbReference>
<name>A0A4Y5QNK7_9MAGN</name>
<dbReference type="InterPro" id="IPR020845">
    <property type="entry name" value="AMP-binding_CS"/>
</dbReference>
<dbReference type="PANTHER" id="PTHR24096">
    <property type="entry name" value="LONG-CHAIN-FATTY-ACID--COA LIGASE"/>
    <property type="match status" value="1"/>
</dbReference>
<dbReference type="SUPFAM" id="SSF56801">
    <property type="entry name" value="Acetyl-CoA synthetase-like"/>
    <property type="match status" value="1"/>
</dbReference>
<dbReference type="InterPro" id="IPR025110">
    <property type="entry name" value="AMP-bd_C"/>
</dbReference>
<protein>
    <recommendedName>
        <fullName evidence="2">4-coumarate--CoA ligase</fullName>
        <ecNumber evidence="2">6.2.1.12</ecNumber>
    </recommendedName>
</protein>
<proteinExistence type="evidence at transcript level"/>
<dbReference type="InterPro" id="IPR045851">
    <property type="entry name" value="AMP-bd_C_sf"/>
</dbReference>
<sequence>MKMVVDTIATDRCVYRSKLPDIEIKNDMSLHNYCFQNIGAYRDNPCLINGSTGEVYTYGEVETTARRVAAGLHRMGVQQREVIMILLPNSPEFVFAFLGASFRGAMSTTANPFYTPQEIAKQVKASGAKLIVTMSAYVDKVRDLAEERGVKVVCVDAPPPGCSHFSELSGADESELPEVDIDPDDVVALPYSSGTTGLPKGVMLTHRSQVTSVAQQVDGENPNLYFRPDDVLLCVLPLFHIYSLNSVLFCGLRVGAAILIMQKFEITALMELVQKYKVTIAPIVPPIVLAIAKSPLVDKYDLSSIRTVMSGAAPMGKELEDAVRAKLPNAKLGQGYGMTEAGPVLSMCLAFAKEPFEIKSGSCGTVVRNAQLKIVDPETGAYLPRNQPGEICIRGSQIMKGYLNDAAATQRTIDKEGWLHTGDIGYVDDDEELFIVDRLKEIIKYKGFQVAPAELEAILITHPNIADAAVVPMKDEAAGEVPVAFVVTSNGSVISEDEIKQFISKQVVFYKRINRVFFVDSIPKAPSGKILRKDLRGRLAAGIPK</sequence>
<dbReference type="Gene3D" id="3.30.300.30">
    <property type="match status" value="1"/>
</dbReference>
<dbReference type="CDD" id="cd05904">
    <property type="entry name" value="4CL"/>
    <property type="match status" value="1"/>
</dbReference>
<dbReference type="GO" id="GO:0016207">
    <property type="term" value="F:4-coumarate-CoA ligase activity"/>
    <property type="evidence" value="ECO:0007669"/>
    <property type="project" value="UniProtKB-EC"/>
</dbReference>
<reference evidence="9" key="1">
    <citation type="journal article" date="2019" name="Nat. Plants">
        <title>The biosynthetic origin of psychoactive kavalactones in kava.</title>
        <authorList>
            <person name="Pluskal T."/>
            <person name="Torrens-Spence M.P."/>
            <person name="Fallon T.R."/>
            <person name="De Abreu A."/>
            <person name="Shi C.H."/>
            <person name="Weng J.K."/>
        </authorList>
    </citation>
    <scope>NUCLEOTIDE SEQUENCE</scope>
</reference>
<dbReference type="InterPro" id="IPR000873">
    <property type="entry name" value="AMP-dep_synth/lig_dom"/>
</dbReference>
<dbReference type="Gene3D" id="3.40.50.12780">
    <property type="entry name" value="N-terminal domain of ligase-like"/>
    <property type="match status" value="1"/>
</dbReference>
<evidence type="ECO:0000256" key="1">
    <source>
        <dbReference type="ARBA" id="ARBA00006432"/>
    </source>
</evidence>
<dbReference type="InterPro" id="IPR042099">
    <property type="entry name" value="ANL_N_sf"/>
</dbReference>
<comment type="catalytic activity">
    <reaction evidence="6">
        <text>(E)-4-coumarate + ATP + CoA = (E)-4-coumaroyl-CoA + AMP + diphosphate</text>
        <dbReference type="Rhea" id="RHEA:19641"/>
        <dbReference type="ChEBI" id="CHEBI:12876"/>
        <dbReference type="ChEBI" id="CHEBI:30616"/>
        <dbReference type="ChEBI" id="CHEBI:33019"/>
        <dbReference type="ChEBI" id="CHEBI:57287"/>
        <dbReference type="ChEBI" id="CHEBI:85008"/>
        <dbReference type="ChEBI" id="CHEBI:456215"/>
        <dbReference type="EC" id="6.2.1.12"/>
    </reaction>
    <physiologicalReaction direction="left-to-right" evidence="6">
        <dbReference type="Rhea" id="RHEA:19642"/>
    </physiologicalReaction>
</comment>
<evidence type="ECO:0000256" key="3">
    <source>
        <dbReference type="ARBA" id="ARBA00022598"/>
    </source>
</evidence>
<evidence type="ECO:0000259" key="8">
    <source>
        <dbReference type="Pfam" id="PF13193"/>
    </source>
</evidence>
<evidence type="ECO:0000256" key="2">
    <source>
        <dbReference type="ARBA" id="ARBA00012959"/>
    </source>
</evidence>
<dbReference type="FunFam" id="3.30.300.30:FF:000007">
    <property type="entry name" value="4-coumarate--CoA ligase 2"/>
    <property type="match status" value="1"/>
</dbReference>
<dbReference type="PROSITE" id="PS00455">
    <property type="entry name" value="AMP_BINDING"/>
    <property type="match status" value="1"/>
</dbReference>
<organism evidence="9">
    <name type="scientific">Piper methysticum</name>
    <dbReference type="NCBI Taxonomy" id="130404"/>
    <lineage>
        <taxon>Eukaryota</taxon>
        <taxon>Viridiplantae</taxon>
        <taxon>Streptophyta</taxon>
        <taxon>Embryophyta</taxon>
        <taxon>Tracheophyta</taxon>
        <taxon>Spermatophyta</taxon>
        <taxon>Magnoliopsida</taxon>
        <taxon>Magnoliidae</taxon>
        <taxon>Piperales</taxon>
        <taxon>Piperaceae</taxon>
        <taxon>Piper</taxon>
    </lineage>
</organism>
<evidence type="ECO:0000256" key="6">
    <source>
        <dbReference type="ARBA" id="ARBA00034252"/>
    </source>
</evidence>
<keyword evidence="3 9" id="KW-0436">Ligase</keyword>
<evidence type="ECO:0000313" key="9">
    <source>
        <dbReference type="EMBL" id="QCX36370.1"/>
    </source>
</evidence>
<feature type="domain" description="AMP-binding enzyme C-terminal" evidence="8">
    <location>
        <begin position="454"/>
        <end position="529"/>
    </location>
</feature>
<evidence type="ECO:0000259" key="7">
    <source>
        <dbReference type="Pfam" id="PF00501"/>
    </source>
</evidence>
<keyword evidence="4" id="KW-0547">Nucleotide-binding</keyword>
<dbReference type="PANTHER" id="PTHR24096:SF149">
    <property type="entry name" value="AMP-BINDING DOMAIN-CONTAINING PROTEIN-RELATED"/>
    <property type="match status" value="1"/>
</dbReference>
<evidence type="ECO:0000256" key="4">
    <source>
        <dbReference type="ARBA" id="ARBA00022741"/>
    </source>
</evidence>
<feature type="domain" description="AMP-dependent synthetase/ligase" evidence="7">
    <location>
        <begin position="38"/>
        <end position="403"/>
    </location>
</feature>
<dbReference type="AlphaFoldDB" id="A0A4Y5QNK7"/>
<dbReference type="EMBL" id="MK058492">
    <property type="protein sequence ID" value="QCX36370.1"/>
    <property type="molecule type" value="mRNA"/>
</dbReference>
<dbReference type="GO" id="GO:0005524">
    <property type="term" value="F:ATP binding"/>
    <property type="evidence" value="ECO:0007669"/>
    <property type="project" value="UniProtKB-KW"/>
</dbReference>
<dbReference type="FunFam" id="3.40.50.12780:FF:000003">
    <property type="entry name" value="Long-chain-fatty-acid--CoA ligase FadD"/>
    <property type="match status" value="1"/>
</dbReference>
<dbReference type="EC" id="6.2.1.12" evidence="2"/>
<accession>A0A4Y5QNK7</accession>
<evidence type="ECO:0000256" key="5">
    <source>
        <dbReference type="ARBA" id="ARBA00022840"/>
    </source>
</evidence>
<comment type="similarity">
    <text evidence="1">Belongs to the ATP-dependent AMP-binding enzyme family.</text>
</comment>
<keyword evidence="5" id="KW-0067">ATP-binding</keyword>